<sequence>MTAPDVLAFADRKSDGAYAVTEPSGSVTMRQPVERNAILSPSFG</sequence>
<evidence type="ECO:0000313" key="1">
    <source>
        <dbReference type="EMBL" id="MFB9315604.1"/>
    </source>
</evidence>
<dbReference type="Proteomes" id="UP001589750">
    <property type="component" value="Unassembled WGS sequence"/>
</dbReference>
<protein>
    <submittedName>
        <fullName evidence="1">Uncharacterized protein</fullName>
    </submittedName>
</protein>
<organism evidence="1 2">
    <name type="scientific">Nocardioides plantarum</name>
    <dbReference type="NCBI Taxonomy" id="29299"/>
    <lineage>
        <taxon>Bacteria</taxon>
        <taxon>Bacillati</taxon>
        <taxon>Actinomycetota</taxon>
        <taxon>Actinomycetes</taxon>
        <taxon>Propionibacteriales</taxon>
        <taxon>Nocardioidaceae</taxon>
        <taxon>Nocardioides</taxon>
    </lineage>
</organism>
<evidence type="ECO:0000313" key="2">
    <source>
        <dbReference type="Proteomes" id="UP001589750"/>
    </source>
</evidence>
<dbReference type="EMBL" id="JBHMDG010000034">
    <property type="protein sequence ID" value="MFB9315604.1"/>
    <property type="molecule type" value="Genomic_DNA"/>
</dbReference>
<keyword evidence="2" id="KW-1185">Reference proteome</keyword>
<comment type="caution">
    <text evidence="1">The sequence shown here is derived from an EMBL/GenBank/DDBJ whole genome shotgun (WGS) entry which is preliminary data.</text>
</comment>
<proteinExistence type="predicted"/>
<dbReference type="RefSeq" id="WP_281284665.1">
    <property type="nucleotide sequence ID" value="NZ_JBHMDG010000034.1"/>
</dbReference>
<name>A0ABV5KFT1_9ACTN</name>
<accession>A0ABV5KFT1</accession>
<gene>
    <name evidence="1" type="ORF">ACFFRI_21350</name>
</gene>
<reference evidence="1 2" key="1">
    <citation type="submission" date="2024-09" db="EMBL/GenBank/DDBJ databases">
        <authorList>
            <person name="Sun Q."/>
            <person name="Mori K."/>
        </authorList>
    </citation>
    <scope>NUCLEOTIDE SEQUENCE [LARGE SCALE GENOMIC DNA]</scope>
    <source>
        <strain evidence="1 2">JCM 9626</strain>
    </source>
</reference>